<proteinExistence type="inferred from homology"/>
<evidence type="ECO:0000256" key="8">
    <source>
        <dbReference type="ARBA" id="ARBA00023211"/>
    </source>
</evidence>
<organism evidence="11 12">
    <name type="scientific">Lithospermum erythrorhizon</name>
    <name type="common">Purple gromwell</name>
    <name type="synonym">Lithospermum officinale var. erythrorhizon</name>
    <dbReference type="NCBI Taxonomy" id="34254"/>
    <lineage>
        <taxon>Eukaryota</taxon>
        <taxon>Viridiplantae</taxon>
        <taxon>Streptophyta</taxon>
        <taxon>Embryophyta</taxon>
        <taxon>Tracheophyta</taxon>
        <taxon>Spermatophyta</taxon>
        <taxon>Magnoliopsida</taxon>
        <taxon>eudicotyledons</taxon>
        <taxon>Gunneridae</taxon>
        <taxon>Pentapetalae</taxon>
        <taxon>asterids</taxon>
        <taxon>lamiids</taxon>
        <taxon>Boraginales</taxon>
        <taxon>Boraginaceae</taxon>
        <taxon>Boraginoideae</taxon>
        <taxon>Lithospermeae</taxon>
        <taxon>Lithospermum</taxon>
    </lineage>
</organism>
<dbReference type="InterPro" id="IPR001932">
    <property type="entry name" value="PPM-type_phosphatase-like_dom"/>
</dbReference>
<dbReference type="PROSITE" id="PS01032">
    <property type="entry name" value="PPM_1"/>
    <property type="match status" value="1"/>
</dbReference>
<dbReference type="Pfam" id="PF00481">
    <property type="entry name" value="PP2C"/>
    <property type="match status" value="1"/>
</dbReference>
<evidence type="ECO:0000259" key="10">
    <source>
        <dbReference type="PROSITE" id="PS51746"/>
    </source>
</evidence>
<evidence type="ECO:0000313" key="11">
    <source>
        <dbReference type="EMBL" id="GAA0151362.1"/>
    </source>
</evidence>
<comment type="cofactor">
    <cofactor evidence="1">
        <name>Mn(2+)</name>
        <dbReference type="ChEBI" id="CHEBI:29035"/>
    </cofactor>
</comment>
<dbReference type="Gene3D" id="3.60.40.10">
    <property type="entry name" value="PPM-type phosphatase domain"/>
    <property type="match status" value="1"/>
</dbReference>
<dbReference type="InterPro" id="IPR015655">
    <property type="entry name" value="PP2C"/>
</dbReference>
<keyword evidence="6" id="KW-0460">Magnesium</keyword>
<dbReference type="InterPro" id="IPR000222">
    <property type="entry name" value="PP2C_BS"/>
</dbReference>
<evidence type="ECO:0000256" key="2">
    <source>
        <dbReference type="ARBA" id="ARBA00001946"/>
    </source>
</evidence>
<dbReference type="SUPFAM" id="SSF81606">
    <property type="entry name" value="PP2C-like"/>
    <property type="match status" value="1"/>
</dbReference>
<accession>A0AAV3PN06</accession>
<protein>
    <recommendedName>
        <fullName evidence="3">protein-serine/threonine phosphatase</fullName>
        <ecNumber evidence="3">3.1.3.16</ecNumber>
    </recommendedName>
</protein>
<gene>
    <name evidence="11" type="ORF">LIER_37276</name>
</gene>
<evidence type="ECO:0000256" key="6">
    <source>
        <dbReference type="ARBA" id="ARBA00022842"/>
    </source>
</evidence>
<evidence type="ECO:0000313" key="12">
    <source>
        <dbReference type="Proteomes" id="UP001454036"/>
    </source>
</evidence>
<evidence type="ECO:0000256" key="4">
    <source>
        <dbReference type="ARBA" id="ARBA00022723"/>
    </source>
</evidence>
<keyword evidence="8" id="KW-0464">Manganese</keyword>
<comment type="caution">
    <text evidence="11">The sequence shown here is derived from an EMBL/GenBank/DDBJ whole genome shotgun (WGS) entry which is preliminary data.</text>
</comment>
<comment type="cofactor">
    <cofactor evidence="2">
        <name>Mg(2+)</name>
        <dbReference type="ChEBI" id="CHEBI:18420"/>
    </cofactor>
</comment>
<dbReference type="EMBL" id="BAABME010017789">
    <property type="protein sequence ID" value="GAA0151362.1"/>
    <property type="molecule type" value="Genomic_DNA"/>
</dbReference>
<dbReference type="Proteomes" id="UP001454036">
    <property type="component" value="Unassembled WGS sequence"/>
</dbReference>
<keyword evidence="5 9" id="KW-0378">Hydrolase</keyword>
<keyword evidence="4" id="KW-0479">Metal-binding</keyword>
<dbReference type="PROSITE" id="PS51746">
    <property type="entry name" value="PPM_2"/>
    <property type="match status" value="1"/>
</dbReference>
<feature type="domain" description="PPM-type phosphatase" evidence="10">
    <location>
        <begin position="109"/>
        <end position="512"/>
    </location>
</feature>
<evidence type="ECO:0000256" key="7">
    <source>
        <dbReference type="ARBA" id="ARBA00022912"/>
    </source>
</evidence>
<dbReference type="GO" id="GO:0004722">
    <property type="term" value="F:protein serine/threonine phosphatase activity"/>
    <property type="evidence" value="ECO:0007669"/>
    <property type="project" value="UniProtKB-EC"/>
</dbReference>
<evidence type="ECO:0000256" key="9">
    <source>
        <dbReference type="RuleBase" id="RU003465"/>
    </source>
</evidence>
<keyword evidence="12" id="KW-1185">Reference proteome</keyword>
<comment type="similarity">
    <text evidence="9">Belongs to the PP2C family.</text>
</comment>
<dbReference type="AlphaFoldDB" id="A0AAV3PN06"/>
<evidence type="ECO:0000256" key="3">
    <source>
        <dbReference type="ARBA" id="ARBA00013081"/>
    </source>
</evidence>
<evidence type="ECO:0000256" key="1">
    <source>
        <dbReference type="ARBA" id="ARBA00001936"/>
    </source>
</evidence>
<dbReference type="PANTHER" id="PTHR47992">
    <property type="entry name" value="PROTEIN PHOSPHATASE"/>
    <property type="match status" value="1"/>
</dbReference>
<dbReference type="EC" id="3.1.3.16" evidence="3"/>
<reference evidence="11 12" key="1">
    <citation type="submission" date="2024-01" db="EMBL/GenBank/DDBJ databases">
        <title>The complete chloroplast genome sequence of Lithospermum erythrorhizon: insights into the phylogenetic relationship among Boraginaceae species and the maternal lineages of purple gromwells.</title>
        <authorList>
            <person name="Okada T."/>
            <person name="Watanabe K."/>
        </authorList>
    </citation>
    <scope>NUCLEOTIDE SEQUENCE [LARGE SCALE GENOMIC DNA]</scope>
</reference>
<dbReference type="GO" id="GO:0046872">
    <property type="term" value="F:metal ion binding"/>
    <property type="evidence" value="ECO:0007669"/>
    <property type="project" value="UniProtKB-KW"/>
</dbReference>
<keyword evidence="7 9" id="KW-0904">Protein phosphatase</keyword>
<dbReference type="SMART" id="SM00332">
    <property type="entry name" value="PP2Cc"/>
    <property type="match status" value="1"/>
</dbReference>
<sequence length="517" mass="57045">MKSLSNSTNTNQQQLQIMLPKMASSINQELEIEVKKMGSSIDQEVKILVPIMGSSIDQEVKNGVLKMGSSSCSSKRKRPPKLEIPKVLSEICTEIKMEENDTICFNAPEVGVFSCKGKKTFMEDTHKIVSFPESNKGFFGVYDGHGGSKAAEFVAKHLDSNIHKMLGNSSGNETKEEVVKAAYLKTDEEFLKQGISSGACCVTALIEEKHILVSNLGDCRAVLCRGGVAEALTKDHKAGSDEERKRIQDQGGYVDVHRGAWRVHGILAVSRSIGDAHLKNWVSAEPDTKTIHLTPDMEYLVLASDGLWEKVGNQEAVNIIMRSRSQRKRGQAIQKKNIDALRCRSPSISRRVSIVKCKRADHSPSSKNIVGIQAFSEESFSCENDSPPSKTRRVSETGQRILKLQSPRKEMMDPAIDQTKMNIQSPQAKMSVKSPQVKVHFQSPNKENSPFKVQYSTEMAPEKLRVQSPTMEICDSKAKSAMGGLVAACKELASLAVSRGSLDDITVMVVELNQFMK</sequence>
<name>A0AAV3PN06_LITER</name>
<dbReference type="InterPro" id="IPR036457">
    <property type="entry name" value="PPM-type-like_dom_sf"/>
</dbReference>
<evidence type="ECO:0000256" key="5">
    <source>
        <dbReference type="ARBA" id="ARBA00022801"/>
    </source>
</evidence>
<dbReference type="CDD" id="cd00143">
    <property type="entry name" value="PP2Cc"/>
    <property type="match status" value="1"/>
</dbReference>